<sequence>MHCPFLAFHVGDETKGFLILSNHQAFQASFYNKLKKSWGHLSEFPVKWRPFEGISKMVQANGDAGFKQDFKFRKNEKTVCGSSESKIPESHRLQSPI</sequence>
<evidence type="ECO:0000313" key="2">
    <source>
        <dbReference type="Proteomes" id="UP001279734"/>
    </source>
</evidence>
<reference evidence="1" key="1">
    <citation type="submission" date="2023-05" db="EMBL/GenBank/DDBJ databases">
        <title>Nepenthes gracilis genome sequencing.</title>
        <authorList>
            <person name="Fukushima K."/>
        </authorList>
    </citation>
    <scope>NUCLEOTIDE SEQUENCE</scope>
    <source>
        <strain evidence="1">SING2019-196</strain>
    </source>
</reference>
<proteinExistence type="predicted"/>
<evidence type="ECO:0000313" key="1">
    <source>
        <dbReference type="EMBL" id="GMH10744.1"/>
    </source>
</evidence>
<gene>
    <name evidence="1" type="ORF">Nepgr_012585</name>
</gene>
<accession>A0AAD3SHJ6</accession>
<comment type="caution">
    <text evidence="1">The sequence shown here is derived from an EMBL/GenBank/DDBJ whole genome shotgun (WGS) entry which is preliminary data.</text>
</comment>
<keyword evidence="2" id="KW-1185">Reference proteome</keyword>
<dbReference type="Proteomes" id="UP001279734">
    <property type="component" value="Unassembled WGS sequence"/>
</dbReference>
<name>A0AAD3SHJ6_NEPGR</name>
<protein>
    <submittedName>
        <fullName evidence="1">Uncharacterized protein</fullName>
    </submittedName>
</protein>
<organism evidence="1 2">
    <name type="scientific">Nepenthes gracilis</name>
    <name type="common">Slender pitcher plant</name>
    <dbReference type="NCBI Taxonomy" id="150966"/>
    <lineage>
        <taxon>Eukaryota</taxon>
        <taxon>Viridiplantae</taxon>
        <taxon>Streptophyta</taxon>
        <taxon>Embryophyta</taxon>
        <taxon>Tracheophyta</taxon>
        <taxon>Spermatophyta</taxon>
        <taxon>Magnoliopsida</taxon>
        <taxon>eudicotyledons</taxon>
        <taxon>Gunneridae</taxon>
        <taxon>Pentapetalae</taxon>
        <taxon>Caryophyllales</taxon>
        <taxon>Nepenthaceae</taxon>
        <taxon>Nepenthes</taxon>
    </lineage>
</organism>
<dbReference type="EMBL" id="BSYO01000010">
    <property type="protein sequence ID" value="GMH10744.1"/>
    <property type="molecule type" value="Genomic_DNA"/>
</dbReference>
<dbReference type="AlphaFoldDB" id="A0AAD3SHJ6"/>